<name>C0J7I1_9MONO</name>
<feature type="region of interest" description="Disordered" evidence="4">
    <location>
        <begin position="134"/>
        <end position="217"/>
    </location>
</feature>
<dbReference type="Gene3D" id="1.20.5.300">
    <property type="match status" value="1"/>
</dbReference>
<accession>C0J7I1</accession>
<proteinExistence type="evidence at transcript level"/>
<feature type="compositionally biased region" description="Polar residues" evidence="4">
    <location>
        <begin position="141"/>
        <end position="179"/>
    </location>
</feature>
<evidence type="ECO:0000256" key="3">
    <source>
        <dbReference type="ARBA" id="ARBA00022953"/>
    </source>
</evidence>
<evidence type="ECO:0000256" key="4">
    <source>
        <dbReference type="SAM" id="MobiDB-lite"/>
    </source>
</evidence>
<dbReference type="OrthoDB" id="13129at10239"/>
<keyword evidence="2" id="KW-0597">Phosphoprotein</keyword>
<feature type="domain" description="Phosphoprotein P soyouz module" evidence="5">
    <location>
        <begin position="1"/>
        <end position="58"/>
    </location>
</feature>
<sequence>MASFTDDEISDLMEQSGLVIDEIMTSQGMPKETLGRSAIPPGKTQALTDAWEKHNKSQRSNADHSTGSNNKTDVNTPHNAEPPQSTGDPSASPEMDGDTTPLPKQETAEKHPCKEGATGGLLDMLDRIAAKQDRAKKGLNPRSQDTGTLHSGQFPTQTQDPTSRRSTNSSGHSMESRTPAQLPIPRRDDSPHQVRREEEGIAENTAWSGMQTGLSPSAGATQFALQSPTNQENSHVHAGAALQNADFVQALIGILESIQQRVSKMEYQMDLVLRHLSSMPAIRNDIQQVKTAMAVLEANIGMMKILDPGSAHISSLNDLRAVARYHPVLVAGPGDPNKTIADDKTITVNRLSQPVTDQRSLVRELTPPSGDFEAEKCAIKALLAARPLHPSAAKRMSDRLDAAKTCEELRKVKRQILNN</sequence>
<dbReference type="GeneID" id="21011802"/>
<dbReference type="Proteomes" id="UP000144039">
    <property type="component" value="Segment"/>
</dbReference>
<organism evidence="6 7">
    <name type="scientific">avian paramyxovirus 9</name>
    <dbReference type="NCBI Taxonomy" id="2560326"/>
    <lineage>
        <taxon>Viruses</taxon>
        <taxon>Riboviria</taxon>
        <taxon>Orthornavirae</taxon>
        <taxon>Negarnaviricota</taxon>
        <taxon>Haploviricotina</taxon>
        <taxon>Monjiviricetes</taxon>
        <taxon>Mononegavirales</taxon>
        <taxon>Paramyxoviridae</taxon>
        <taxon>Avulavirinae</taxon>
        <taxon>Orthoavulavirus</taxon>
        <taxon>Orthoavulavirus newyorkense</taxon>
    </lineage>
</organism>
<protein>
    <recommendedName>
        <fullName evidence="1">Phosphoprotein</fullName>
    </recommendedName>
</protein>
<dbReference type="EMBL" id="EU910942">
    <property type="protein sequence ID" value="ACJ82940.1"/>
    <property type="molecule type" value="mRNA"/>
</dbReference>
<keyword evidence="7" id="KW-1185">Reference proteome</keyword>
<gene>
    <name evidence="6" type="primary">P</name>
</gene>
<evidence type="ECO:0000259" key="5">
    <source>
        <dbReference type="Pfam" id="PF14313"/>
    </source>
</evidence>
<evidence type="ECO:0000313" key="6">
    <source>
        <dbReference type="EMBL" id="ACJ82940.1"/>
    </source>
</evidence>
<dbReference type="Pfam" id="PF03210">
    <property type="entry name" value="Paramyx_P_V_C"/>
    <property type="match status" value="1"/>
</dbReference>
<dbReference type="RefSeq" id="YP_009094360.1">
    <property type="nucleotide sequence ID" value="NC_025390.1"/>
</dbReference>
<feature type="compositionally biased region" description="Basic and acidic residues" evidence="4">
    <location>
        <begin position="185"/>
        <end position="199"/>
    </location>
</feature>
<feature type="region of interest" description="Disordered" evidence="4">
    <location>
        <begin position="21"/>
        <end position="119"/>
    </location>
</feature>
<dbReference type="InterPro" id="IPR004897">
    <property type="entry name" value="P/V_Pprotein_paramyxoviral"/>
</dbReference>
<dbReference type="KEGG" id="vg:21011802"/>
<evidence type="ECO:0000313" key="7">
    <source>
        <dbReference type="Proteomes" id="UP000144039"/>
    </source>
</evidence>
<keyword evidence="3" id="KW-0693">Viral RNA replication</keyword>
<reference evidence="6 7" key="1">
    <citation type="journal article" date="2009" name="Virus Res.">
        <title>Complete sequence of the genome of avian paramyxovirus type 9 and comparison with other paramyxoviruses.</title>
        <authorList>
            <person name="Samuel A.S."/>
            <person name="Kumar S."/>
            <person name="Madhuri S."/>
            <person name="Collins P.L."/>
            <person name="Samal S.K."/>
        </authorList>
    </citation>
    <scope>NUCLEOTIDE SEQUENCE [LARGE SCALE GENOMIC DNA]</scope>
    <source>
        <strain evidence="6">Duck/New York/22/1978</strain>
    </source>
</reference>
<dbReference type="InterPro" id="IPR025909">
    <property type="entry name" value="Soyouz_module"/>
</dbReference>
<evidence type="ECO:0000256" key="2">
    <source>
        <dbReference type="ARBA" id="ARBA00022553"/>
    </source>
</evidence>
<evidence type="ECO:0000256" key="1">
    <source>
        <dbReference type="ARBA" id="ARBA00020572"/>
    </source>
</evidence>
<feature type="compositionally biased region" description="Polar residues" evidence="4">
    <location>
        <begin position="205"/>
        <end position="217"/>
    </location>
</feature>
<dbReference type="Pfam" id="PF14313">
    <property type="entry name" value="Soyouz_module"/>
    <property type="match status" value="1"/>
</dbReference>
<feature type="compositionally biased region" description="Polar residues" evidence="4">
    <location>
        <begin position="58"/>
        <end position="89"/>
    </location>
</feature>